<proteinExistence type="predicted"/>
<keyword evidence="2" id="KW-1185">Reference proteome</keyword>
<organism evidence="1 2">
    <name type="scientific">Fibrisoma limi BUZ 3</name>
    <dbReference type="NCBI Taxonomy" id="1185876"/>
    <lineage>
        <taxon>Bacteria</taxon>
        <taxon>Pseudomonadati</taxon>
        <taxon>Bacteroidota</taxon>
        <taxon>Cytophagia</taxon>
        <taxon>Cytophagales</taxon>
        <taxon>Spirosomataceae</taxon>
        <taxon>Fibrisoma</taxon>
    </lineage>
</organism>
<name>I2GKN4_9BACT</name>
<evidence type="ECO:0000313" key="2">
    <source>
        <dbReference type="Proteomes" id="UP000009309"/>
    </source>
</evidence>
<dbReference type="STRING" id="1185876.BN8_03632"/>
<sequence length="78" mass="8716">MAEACEMPPGTFYNIINGERKPSYSTIEKVCLVESRISAEYLLRAEGDPLRSIGDESGDRKALRKVYEISGEQLAKHP</sequence>
<gene>
    <name evidence="1" type="ORF">BN8_03632</name>
</gene>
<accession>I2GKN4</accession>
<protein>
    <submittedName>
        <fullName evidence="1">Uncharacterized protein</fullName>
    </submittedName>
</protein>
<comment type="caution">
    <text evidence="1">The sequence shown here is derived from an EMBL/GenBank/DDBJ whole genome shotgun (WGS) entry which is preliminary data.</text>
</comment>
<dbReference type="AlphaFoldDB" id="I2GKN4"/>
<evidence type="ECO:0000313" key="1">
    <source>
        <dbReference type="EMBL" id="CCH54460.1"/>
    </source>
</evidence>
<dbReference type="EMBL" id="CAIT01000007">
    <property type="protein sequence ID" value="CCH54460.1"/>
    <property type="molecule type" value="Genomic_DNA"/>
</dbReference>
<reference evidence="1 2" key="1">
    <citation type="journal article" date="2012" name="J. Bacteriol.">
        <title>Genome Sequence of the Filamentous Bacterium Fibrisoma limi BUZ 3T.</title>
        <authorList>
            <person name="Filippini M."/>
            <person name="Qi W."/>
            <person name="Jaenicke S."/>
            <person name="Goesmann A."/>
            <person name="Smits T.H."/>
            <person name="Bagheri H.C."/>
        </authorList>
    </citation>
    <scope>NUCLEOTIDE SEQUENCE [LARGE SCALE GENOMIC DNA]</scope>
    <source>
        <strain evidence="2">BUZ 3T</strain>
    </source>
</reference>
<dbReference type="Proteomes" id="UP000009309">
    <property type="component" value="Unassembled WGS sequence"/>
</dbReference>